<reference evidence="7 8" key="1">
    <citation type="journal article" date="2024" name="G3 (Bethesda)">
        <title>Genome assembly of Hibiscus sabdariffa L. provides insights into metabolisms of medicinal natural products.</title>
        <authorList>
            <person name="Kim T."/>
        </authorList>
    </citation>
    <scope>NUCLEOTIDE SEQUENCE [LARGE SCALE GENOMIC DNA]</scope>
    <source>
        <strain evidence="7">TK-2024</strain>
        <tissue evidence="7">Old leaves</tissue>
    </source>
</reference>
<dbReference type="PANTHER" id="PTHR11945:SF502">
    <property type="entry name" value="AGAMOUS-LIKE MADS-BOX PROTEIN AGL81"/>
    <property type="match status" value="1"/>
</dbReference>
<comment type="caution">
    <text evidence="7">The sequence shown here is derived from an EMBL/GenBank/DDBJ whole genome shotgun (WGS) entry which is preliminary data.</text>
</comment>
<keyword evidence="5" id="KW-0539">Nucleus</keyword>
<evidence type="ECO:0000256" key="5">
    <source>
        <dbReference type="ARBA" id="ARBA00023242"/>
    </source>
</evidence>
<evidence type="ECO:0000313" key="7">
    <source>
        <dbReference type="EMBL" id="KAK8979983.1"/>
    </source>
</evidence>
<dbReference type="PRINTS" id="PR00404">
    <property type="entry name" value="MADSDOMAIN"/>
</dbReference>
<sequence>MGHRKLRMKLIEKEKTRKATLKKRLQSLKKKAYEFSVLCDVDVCMIIFTPEFKDSPPDVEAWPLDPPRVDGIIHRYNQAMAASGLQKRTFSISDFFDMRRRQARDELNLLCKANFEAKFPTWDDRIHDFSPEQIASCLAKLDSNIEVVKRKIMLMKGDDKHKLLQPESRSIVGSFDARSRPNASDNFNIPAAALHPWNRNLSDNHVKAHAIQNLEFGVIREQPPPVSVMPIDIHRPSISPADEALVKLSLSLNPNDKSLRMSMMNNDLGFGVQSGIASSSKSGIPNNVMYNPPPSFFVHRNPIYGMPNNDVMFNPISSIPVLHDPSRSSAMQNYAMFKEPKAEMGDWFNAAPSMQPADVATYNQQQQLMMPHELYQMLPSDFHDDFYHDITEYEMKDKKQIFF</sequence>
<evidence type="ECO:0000256" key="3">
    <source>
        <dbReference type="ARBA" id="ARBA00023125"/>
    </source>
</evidence>
<dbReference type="InterPro" id="IPR036879">
    <property type="entry name" value="TF_MADSbox_sf"/>
</dbReference>
<evidence type="ECO:0000256" key="4">
    <source>
        <dbReference type="ARBA" id="ARBA00023163"/>
    </source>
</evidence>
<keyword evidence="8" id="KW-1185">Reference proteome</keyword>
<dbReference type="Gene3D" id="3.40.1810.10">
    <property type="entry name" value="Transcription factor, MADS-box"/>
    <property type="match status" value="1"/>
</dbReference>
<gene>
    <name evidence="7" type="ORF">V6N11_061205</name>
</gene>
<dbReference type="Pfam" id="PF00319">
    <property type="entry name" value="SRF-TF"/>
    <property type="match status" value="1"/>
</dbReference>
<proteinExistence type="predicted"/>
<dbReference type="InterPro" id="IPR002100">
    <property type="entry name" value="TF_MADSbox"/>
</dbReference>
<comment type="subcellular location">
    <subcellularLocation>
        <location evidence="1">Nucleus</location>
    </subcellularLocation>
</comment>
<dbReference type="CDD" id="cd00266">
    <property type="entry name" value="MADS_SRF_like"/>
    <property type="match status" value="1"/>
</dbReference>
<keyword evidence="3" id="KW-0238">DNA-binding</keyword>
<accession>A0ABR2NV68</accession>
<dbReference type="InterPro" id="IPR033897">
    <property type="entry name" value="SRF-like_MADS-box"/>
</dbReference>
<evidence type="ECO:0000256" key="2">
    <source>
        <dbReference type="ARBA" id="ARBA00023015"/>
    </source>
</evidence>
<protein>
    <recommendedName>
        <fullName evidence="6">MADS-box domain-containing protein</fullName>
    </recommendedName>
</protein>
<organism evidence="7 8">
    <name type="scientific">Hibiscus sabdariffa</name>
    <name type="common">roselle</name>
    <dbReference type="NCBI Taxonomy" id="183260"/>
    <lineage>
        <taxon>Eukaryota</taxon>
        <taxon>Viridiplantae</taxon>
        <taxon>Streptophyta</taxon>
        <taxon>Embryophyta</taxon>
        <taxon>Tracheophyta</taxon>
        <taxon>Spermatophyta</taxon>
        <taxon>Magnoliopsida</taxon>
        <taxon>eudicotyledons</taxon>
        <taxon>Gunneridae</taxon>
        <taxon>Pentapetalae</taxon>
        <taxon>rosids</taxon>
        <taxon>malvids</taxon>
        <taxon>Malvales</taxon>
        <taxon>Malvaceae</taxon>
        <taxon>Malvoideae</taxon>
        <taxon>Hibiscus</taxon>
    </lineage>
</organism>
<keyword evidence="2" id="KW-0805">Transcription regulation</keyword>
<evidence type="ECO:0000259" key="6">
    <source>
        <dbReference type="PROSITE" id="PS50066"/>
    </source>
</evidence>
<keyword evidence="4" id="KW-0804">Transcription</keyword>
<name>A0ABR2NV68_9ROSI</name>
<dbReference type="PANTHER" id="PTHR11945">
    <property type="entry name" value="MADS BOX PROTEIN"/>
    <property type="match status" value="1"/>
</dbReference>
<dbReference type="PROSITE" id="PS50066">
    <property type="entry name" value="MADS_BOX_2"/>
    <property type="match status" value="1"/>
</dbReference>
<evidence type="ECO:0000313" key="8">
    <source>
        <dbReference type="Proteomes" id="UP001396334"/>
    </source>
</evidence>
<feature type="domain" description="MADS-box" evidence="6">
    <location>
        <begin position="1"/>
        <end position="49"/>
    </location>
</feature>
<dbReference type="EMBL" id="JBBPBN010000097">
    <property type="protein sequence ID" value="KAK8979983.1"/>
    <property type="molecule type" value="Genomic_DNA"/>
</dbReference>
<dbReference type="SUPFAM" id="SSF55455">
    <property type="entry name" value="SRF-like"/>
    <property type="match status" value="1"/>
</dbReference>
<dbReference type="SMART" id="SM00432">
    <property type="entry name" value="MADS"/>
    <property type="match status" value="1"/>
</dbReference>
<evidence type="ECO:0000256" key="1">
    <source>
        <dbReference type="ARBA" id="ARBA00004123"/>
    </source>
</evidence>
<dbReference type="Proteomes" id="UP001396334">
    <property type="component" value="Unassembled WGS sequence"/>
</dbReference>